<sequence>MIRTGSPALPSHARRLSHLAALAPLLIATVALGQPQAGSQAQPKPRPAPAAEPQKPVTNRDPSAADVVATPMTDLNLRKGEIPAALLAAEADPYGLPGGARCPALIAEVQQLDTVLGDDIDLAQGARARLSAGKVAQSVVGSFIPFRGVIREVSGASEQERRLQSAINAGVARRGFLKGVGLQRDCARPARPATAPAPAPAPVPAAKVQPAPVRPASARPVQGKPGR</sequence>
<feature type="compositionally biased region" description="Low complexity" evidence="1">
    <location>
        <begin position="204"/>
        <end position="227"/>
    </location>
</feature>
<gene>
    <name evidence="3" type="ORF">ACFOD9_07985</name>
</gene>
<feature type="region of interest" description="Disordered" evidence="1">
    <location>
        <begin position="187"/>
        <end position="227"/>
    </location>
</feature>
<proteinExistence type="predicted"/>
<dbReference type="EMBL" id="JBHRTQ010000007">
    <property type="protein sequence ID" value="MFC3174187.1"/>
    <property type="molecule type" value="Genomic_DNA"/>
</dbReference>
<dbReference type="RefSeq" id="WP_379509556.1">
    <property type="nucleotide sequence ID" value="NZ_JBHRTQ010000007.1"/>
</dbReference>
<feature type="chain" id="PRO_5045691253" evidence="2">
    <location>
        <begin position="34"/>
        <end position="227"/>
    </location>
</feature>
<evidence type="ECO:0000313" key="3">
    <source>
        <dbReference type="EMBL" id="MFC3174187.1"/>
    </source>
</evidence>
<comment type="caution">
    <text evidence="3">The sequence shown here is derived from an EMBL/GenBank/DDBJ whole genome shotgun (WGS) entry which is preliminary data.</text>
</comment>
<evidence type="ECO:0000256" key="2">
    <source>
        <dbReference type="SAM" id="SignalP"/>
    </source>
</evidence>
<feature type="region of interest" description="Disordered" evidence="1">
    <location>
        <begin position="36"/>
        <end position="66"/>
    </location>
</feature>
<organism evidence="3 4">
    <name type="scientific">Novosphingobium bradum</name>
    <dbReference type="NCBI Taxonomy" id="1737444"/>
    <lineage>
        <taxon>Bacteria</taxon>
        <taxon>Pseudomonadati</taxon>
        <taxon>Pseudomonadota</taxon>
        <taxon>Alphaproteobacteria</taxon>
        <taxon>Sphingomonadales</taxon>
        <taxon>Sphingomonadaceae</taxon>
        <taxon>Novosphingobium</taxon>
    </lineage>
</organism>
<name>A0ABV7IQG1_9SPHN</name>
<evidence type="ECO:0000256" key="1">
    <source>
        <dbReference type="SAM" id="MobiDB-lite"/>
    </source>
</evidence>
<accession>A0ABV7IQG1</accession>
<protein>
    <submittedName>
        <fullName evidence="3">Uncharacterized protein</fullName>
    </submittedName>
</protein>
<feature type="signal peptide" evidence="2">
    <location>
        <begin position="1"/>
        <end position="33"/>
    </location>
</feature>
<evidence type="ECO:0000313" key="4">
    <source>
        <dbReference type="Proteomes" id="UP001595604"/>
    </source>
</evidence>
<dbReference type="Proteomes" id="UP001595604">
    <property type="component" value="Unassembled WGS sequence"/>
</dbReference>
<keyword evidence="4" id="KW-1185">Reference proteome</keyword>
<keyword evidence="2" id="KW-0732">Signal</keyword>
<reference evidence="4" key="1">
    <citation type="journal article" date="2019" name="Int. J. Syst. Evol. Microbiol.">
        <title>The Global Catalogue of Microorganisms (GCM) 10K type strain sequencing project: providing services to taxonomists for standard genome sequencing and annotation.</title>
        <authorList>
            <consortium name="The Broad Institute Genomics Platform"/>
            <consortium name="The Broad Institute Genome Sequencing Center for Infectious Disease"/>
            <person name="Wu L."/>
            <person name="Ma J."/>
        </authorList>
    </citation>
    <scope>NUCLEOTIDE SEQUENCE [LARGE SCALE GENOMIC DNA]</scope>
    <source>
        <strain evidence="4">KCTC 42984</strain>
    </source>
</reference>